<dbReference type="RefSeq" id="XP_020914237.1">
    <property type="nucleotide sequence ID" value="XM_021058578.2"/>
</dbReference>
<dbReference type="FunFam" id="2.10.25.10:FF:000472">
    <property type="entry name" value="Uncharacterized protein, isoform A"/>
    <property type="match status" value="1"/>
</dbReference>
<comment type="similarity">
    <text evidence="1">Belongs to the EGF domain peptide family.</text>
</comment>
<dbReference type="GO" id="GO:0005886">
    <property type="term" value="C:plasma membrane"/>
    <property type="evidence" value="ECO:0007669"/>
    <property type="project" value="UniProtKB-SubCell"/>
</dbReference>
<feature type="domain" description="EGF-like" evidence="13">
    <location>
        <begin position="1374"/>
        <end position="1408"/>
    </location>
</feature>
<feature type="region of interest" description="Disordered" evidence="10">
    <location>
        <begin position="1898"/>
        <end position="1917"/>
    </location>
</feature>
<dbReference type="InterPro" id="IPR000884">
    <property type="entry name" value="TSP1_rpt"/>
</dbReference>
<dbReference type="PROSITE" id="PS50026">
    <property type="entry name" value="EGF_3"/>
    <property type="match status" value="3"/>
</dbReference>
<evidence type="ECO:0000256" key="6">
    <source>
        <dbReference type="ARBA" id="ARBA00023157"/>
    </source>
</evidence>
<dbReference type="OMA" id="CTIVISE"/>
<dbReference type="OrthoDB" id="5963868at2759"/>
<keyword evidence="4" id="KW-0677">Repeat</keyword>
<dbReference type="SUPFAM" id="SSF49313">
    <property type="entry name" value="Cadherin-like"/>
    <property type="match status" value="6"/>
</dbReference>
<evidence type="ECO:0000259" key="13">
    <source>
        <dbReference type="PROSITE" id="PS50026"/>
    </source>
</evidence>
<dbReference type="Pfam" id="PF00028">
    <property type="entry name" value="Cadherin"/>
    <property type="match status" value="4"/>
</dbReference>
<dbReference type="SUPFAM" id="SSF57196">
    <property type="entry name" value="EGF/Laminin"/>
    <property type="match status" value="3"/>
</dbReference>
<feature type="domain" description="Cadherin" evidence="14">
    <location>
        <begin position="926"/>
        <end position="1031"/>
    </location>
</feature>
<sequence length="2038" mass="223760">MKFRKLSVIALCLMMDVWLQICRVESHFFWGRRRRRRHPPPPSPIHCTFTQWSSWSQCSRYCGAIGSQTRTRSIDRPPSWGGSCSYILQETQSCTIANSCNGPSAQCNINNGQCSCANPGYYLDGKTCKDRNECSINSGKGPCDHICANTQGSYTCSCNAGYTLSRPHACIPKDCGALTTSSCPANNSYEDSFSKACRRVTVNCLSGTKFQQSCTLSCSSGYKVGKITSQQGQSFGQDFNKVDFASVKTTTTCSLQQSGSGVAWDISSQVGSYYCRRVNDPPIDITLSKNTLPEHSPSGYVIGKLTSKDMQPSQSFTYSVEKYSVLFTVKGDTLVSTWIDPDLQGTIPLQNGRIDITIRSKDNGNPPMWRDQVIPIQITDVNDPPINLTLSNNEVYENATIGTVIGVFMAKDKDDPPGTPASSSAFKWNLKKDSNGMFALKGGSQLVVNKTLDHESDKIHHIIVSATDNGNPPPKTSQQDFFINVLDNNELPVSLTLSSTSVDENSSHGTVVGTLTATDDDNDPISFSLSQSPSLTLSKFELSTTRCSSVGQSKTCKSDVKVKGDLDYEEKKSYPLFVVASDTSGQIVKEWYINVVNKNEKPTKITLTGTHEINENSSNGTTLGNFLVTDPDNKNSTSQRHSCSLISGDVEYFTIDEDTVLKVSGAKKLDFEAKTDLSITVKCTDDGKNPPNLFVTQSFGIKVIDINEPPTSLSLSKLIIPENSPLNTTVGKLSCDDPEKAYQNYTYMIQGPKGTPFKLGGQGNDEVLVNGQLDYEKTKVLDLTIRVTDSGGLFMEKTFQIAVQDVNEPPKGIILTGQNGTLTIKEESIDTFISLVKLDDEDAADKDPKDCKLLDDAEKRVQIMFYGHWILKSGPEKTDFETSNGSLSISLKCSDSDDRYVSQSFNITITDVNEKPTDIKLGKNKVAENQNNAYIGIVTVPDPDRHQSHQCVVCEVNQGTCSPSQNFEVNLAMELKTKKALNFEAKNSYNIKITCTDQPSQQGSLSVQRPFTIKVTDVNETPSSLCSSPITASIHDSNGAVITPLDAVDPDNEQRNKQTLAYSMNNNLYGGIFQLRENHVFKNKEISNIQNFTLAITVRDDGRVVNDKGGYIYRSPLSRIFNCTVIITDTQPSTDIRLTSNTVSILATKDTTIGTLSTVGGTQGEVYSYKLLNNNLKPFAIDGNKFKVVLTHIPHFGIPSLNSKELFVDVMIQSTDSKNRVLKKKMLIRIINNAPAIEMCLVKHSINENKPEGSVVGQILIEDPKPAKYQCTKTSCCAQIGNVTAGMFQYNCHADNPSDNAIIIPKYNMSALFYVDDRYTLRTKVRFNYQDYVDVKGKLSVSISCHDLQRPLHLIGKTVTIKIIDCDANNNCPHPSECARCSNGGTCQDDIGSYSCACPAGYTGEHCEVDINYCVPNLCQYGSTCVDNKSSFTCTCQSKYSGLLCNKNEELCQDCSPNTLCVKFVGAAIRCLTADYQVPILVDGTELTPQHLLVIENEIASLVQSSESKRQRRSSKPRFYAETLKTDSVSDKSLLYLAIMDSNNGYGPLLATDACALLKDTNRHCIDKEDCGTIKESGQNCPVIGAAKASAAARNEGGLSDGAATGIGLVVVFVIVALLVGAVFYYRRKAQKAKYHEVVVRYNSNSPNHVACDDQNVVFNPHQESVDFQNPVYAEGNVNNAVVLQDMMNDRLGKEDLVHGNIDPNSVKKRNDIKVTENALYVPPSGPVLSSENPSYIPAGAAAAFIPKKNNIDDKKQSIDPKTGKAFSLPLDDAYENPDDLKGKKSLNIGLKTGKPFSDSNYEDIDDFKAKDHATKGNPMNGHTVKDHSDEKQPRKERRPRYEQNPVVTFSKRKGPHDYEDTDEYSAAIGNPIYSASTVGLPGPPCDPIYENVVKTPEDSERDFEIDNAGNKSISNPLYATSPAAVLSDPRKHTYDNVIKTPKDVDKEFEISSTPGQFEDIGDNSIVNPLYDLADPIGEEGTEPLYEDIPAMKPPTAQKPKKKGFRRSISSEKSPGYEELNKDNINNQDDDVFSDSNA</sequence>
<keyword evidence="11" id="KW-0472">Membrane</keyword>
<feature type="domain" description="Cadherin" evidence="14">
    <location>
        <begin position="494"/>
        <end position="604"/>
    </location>
</feature>
<evidence type="ECO:0000256" key="2">
    <source>
        <dbReference type="ARBA" id="ARBA00022692"/>
    </source>
</evidence>
<feature type="domain" description="Cadherin" evidence="14">
    <location>
        <begin position="291"/>
        <end position="387"/>
    </location>
</feature>
<dbReference type="PROSITE" id="PS01186">
    <property type="entry name" value="EGF_2"/>
    <property type="match status" value="1"/>
</dbReference>
<dbReference type="GeneID" id="110251829"/>
<dbReference type="GO" id="GO:0007156">
    <property type="term" value="P:homophilic cell adhesion via plasma membrane adhesion molecules"/>
    <property type="evidence" value="ECO:0007669"/>
    <property type="project" value="InterPro"/>
</dbReference>
<dbReference type="EnsemblMetazoa" id="XM_021058578.2">
    <property type="protein sequence ID" value="XP_020914237.1"/>
    <property type="gene ID" value="LOC110251829"/>
</dbReference>
<accession>A0A913Y3S4</accession>
<feature type="compositionally biased region" description="Basic and acidic residues" evidence="10">
    <location>
        <begin position="1824"/>
        <end position="1834"/>
    </location>
</feature>
<dbReference type="SUPFAM" id="SSF82895">
    <property type="entry name" value="TSP-1 type 1 repeat"/>
    <property type="match status" value="1"/>
</dbReference>
<dbReference type="InterPro" id="IPR018097">
    <property type="entry name" value="EGF_Ca-bd_CS"/>
</dbReference>
<keyword evidence="8" id="KW-0106">Calcium</keyword>
<dbReference type="InterPro" id="IPR001881">
    <property type="entry name" value="EGF-like_Ca-bd_dom"/>
</dbReference>
<dbReference type="Gene3D" id="2.20.100.10">
    <property type="entry name" value="Thrombospondin type-1 (TSP1) repeat"/>
    <property type="match status" value="1"/>
</dbReference>
<keyword evidence="9" id="KW-0245">EGF-like domain</keyword>
<evidence type="ECO:0000313" key="15">
    <source>
        <dbReference type="EnsemblMetazoa" id="XP_020914237.1"/>
    </source>
</evidence>
<evidence type="ECO:0000313" key="16">
    <source>
        <dbReference type="Proteomes" id="UP000887567"/>
    </source>
</evidence>
<dbReference type="PROSITE" id="PS01187">
    <property type="entry name" value="EGF_CA"/>
    <property type="match status" value="1"/>
</dbReference>
<protein>
    <submittedName>
        <fullName evidence="15">Uncharacterized protein</fullName>
    </submittedName>
</protein>
<dbReference type="SMART" id="SM00181">
    <property type="entry name" value="EGF"/>
    <property type="match status" value="4"/>
</dbReference>
<feature type="compositionally biased region" description="Basic and acidic residues" evidence="10">
    <location>
        <begin position="1753"/>
        <end position="1763"/>
    </location>
</feature>
<dbReference type="Pfam" id="PF00008">
    <property type="entry name" value="EGF"/>
    <property type="match status" value="1"/>
</dbReference>
<evidence type="ECO:0000256" key="5">
    <source>
        <dbReference type="ARBA" id="ARBA00022989"/>
    </source>
</evidence>
<evidence type="ECO:0000256" key="11">
    <source>
        <dbReference type="SAM" id="Phobius"/>
    </source>
</evidence>
<feature type="domain" description="EGF-like" evidence="13">
    <location>
        <begin position="130"/>
        <end position="168"/>
    </location>
</feature>
<feature type="disulfide bond" evidence="9">
    <location>
        <begin position="1436"/>
        <end position="1445"/>
    </location>
</feature>
<dbReference type="Proteomes" id="UP000887567">
    <property type="component" value="Unplaced"/>
</dbReference>
<feature type="disulfide bond" evidence="9">
    <location>
        <begin position="1398"/>
        <end position="1407"/>
    </location>
</feature>
<dbReference type="SMART" id="SM00209">
    <property type="entry name" value="TSP1"/>
    <property type="match status" value="1"/>
</dbReference>
<dbReference type="InterPro" id="IPR000152">
    <property type="entry name" value="EGF-type_Asp/Asn_hydroxyl_site"/>
</dbReference>
<dbReference type="SMART" id="SM00112">
    <property type="entry name" value="CA"/>
    <property type="match status" value="6"/>
</dbReference>
<feature type="signal peptide" evidence="12">
    <location>
        <begin position="1"/>
        <end position="26"/>
    </location>
</feature>
<dbReference type="Gene3D" id="2.60.40.60">
    <property type="entry name" value="Cadherins"/>
    <property type="match status" value="6"/>
</dbReference>
<evidence type="ECO:0000256" key="10">
    <source>
        <dbReference type="SAM" id="MobiDB-lite"/>
    </source>
</evidence>
<name>A0A913Y3S4_EXADI</name>
<evidence type="ECO:0000256" key="8">
    <source>
        <dbReference type="PROSITE-ProRule" id="PRU00043"/>
    </source>
</evidence>
<evidence type="ECO:0000256" key="1">
    <source>
        <dbReference type="ARBA" id="ARBA00006373"/>
    </source>
</evidence>
<keyword evidence="6 9" id="KW-1015">Disulfide bond</keyword>
<dbReference type="GO" id="GO:0005509">
    <property type="term" value="F:calcium ion binding"/>
    <property type="evidence" value="ECO:0007669"/>
    <property type="project" value="UniProtKB-UniRule"/>
</dbReference>
<dbReference type="PROSITE" id="PS50092">
    <property type="entry name" value="TSP1"/>
    <property type="match status" value="1"/>
</dbReference>
<feature type="region of interest" description="Disordered" evidence="10">
    <location>
        <begin position="1753"/>
        <end position="1846"/>
    </location>
</feature>
<evidence type="ECO:0000256" key="12">
    <source>
        <dbReference type="SAM" id="SignalP"/>
    </source>
</evidence>
<feature type="domain" description="Cadherin" evidence="14">
    <location>
        <begin position="720"/>
        <end position="812"/>
    </location>
</feature>
<feature type="compositionally biased region" description="Acidic residues" evidence="10">
    <location>
        <begin position="1977"/>
        <end position="1986"/>
    </location>
</feature>
<reference evidence="15" key="1">
    <citation type="submission" date="2022-11" db="UniProtKB">
        <authorList>
            <consortium name="EnsemblMetazoa"/>
        </authorList>
    </citation>
    <scope>IDENTIFICATION</scope>
</reference>
<evidence type="ECO:0000256" key="4">
    <source>
        <dbReference type="ARBA" id="ARBA00022737"/>
    </source>
</evidence>
<feature type="domain" description="EGF-like" evidence="13">
    <location>
        <begin position="1410"/>
        <end position="1446"/>
    </location>
</feature>
<feature type="transmembrane region" description="Helical" evidence="11">
    <location>
        <begin position="1603"/>
        <end position="1626"/>
    </location>
</feature>
<feature type="region of interest" description="Disordered" evidence="10">
    <location>
        <begin position="1974"/>
        <end position="2038"/>
    </location>
</feature>
<dbReference type="KEGG" id="epa:110251829"/>
<dbReference type="InterPro" id="IPR015919">
    <property type="entry name" value="Cadherin-like_sf"/>
</dbReference>
<dbReference type="Gene3D" id="2.10.25.10">
    <property type="entry name" value="Laminin"/>
    <property type="match status" value="3"/>
</dbReference>
<organism evidence="15 16">
    <name type="scientific">Exaiptasia diaphana</name>
    <name type="common">Tropical sea anemone</name>
    <name type="synonym">Aiptasia pulchella</name>
    <dbReference type="NCBI Taxonomy" id="2652724"/>
    <lineage>
        <taxon>Eukaryota</taxon>
        <taxon>Metazoa</taxon>
        <taxon>Cnidaria</taxon>
        <taxon>Anthozoa</taxon>
        <taxon>Hexacorallia</taxon>
        <taxon>Actiniaria</taxon>
        <taxon>Aiptasiidae</taxon>
        <taxon>Exaiptasia</taxon>
    </lineage>
</organism>
<dbReference type="PANTHER" id="PTHR24026:SF126">
    <property type="entry name" value="PROTOCADHERIN FAT 4"/>
    <property type="match status" value="1"/>
</dbReference>
<keyword evidence="7" id="KW-0325">Glycoprotein</keyword>
<evidence type="ECO:0000256" key="7">
    <source>
        <dbReference type="ARBA" id="ARBA00023180"/>
    </source>
</evidence>
<comment type="caution">
    <text evidence="9">Lacks conserved residue(s) required for the propagation of feature annotation.</text>
</comment>
<dbReference type="PROSITE" id="PS50268">
    <property type="entry name" value="CADHERIN_2"/>
    <property type="match status" value="6"/>
</dbReference>
<dbReference type="InterPro" id="IPR000742">
    <property type="entry name" value="EGF"/>
</dbReference>
<proteinExistence type="inferred from homology"/>
<evidence type="ECO:0000256" key="9">
    <source>
        <dbReference type="PROSITE-ProRule" id="PRU00076"/>
    </source>
</evidence>
<keyword evidence="3 12" id="KW-0732">Signal</keyword>
<feature type="domain" description="Cadherin" evidence="14">
    <location>
        <begin position="612"/>
        <end position="712"/>
    </location>
</feature>
<evidence type="ECO:0000256" key="3">
    <source>
        <dbReference type="ARBA" id="ARBA00022729"/>
    </source>
</evidence>
<dbReference type="PANTHER" id="PTHR24026">
    <property type="entry name" value="FAT ATYPICAL CADHERIN-RELATED"/>
    <property type="match status" value="1"/>
</dbReference>
<dbReference type="CDD" id="cd11304">
    <property type="entry name" value="Cadherin_repeat"/>
    <property type="match status" value="6"/>
</dbReference>
<dbReference type="SMART" id="SM00179">
    <property type="entry name" value="EGF_CA"/>
    <property type="match status" value="3"/>
</dbReference>
<dbReference type="PRINTS" id="PR00205">
    <property type="entry name" value="CADHERIN"/>
</dbReference>
<keyword evidence="5 11" id="KW-1133">Transmembrane helix</keyword>
<feature type="domain" description="Cadherin" evidence="14">
    <location>
        <begin position="394"/>
        <end position="494"/>
    </location>
</feature>
<dbReference type="PROSITE" id="PS00010">
    <property type="entry name" value="ASX_HYDROXYL"/>
    <property type="match status" value="3"/>
</dbReference>
<dbReference type="InterPro" id="IPR002126">
    <property type="entry name" value="Cadherin-like_dom"/>
</dbReference>
<dbReference type="CDD" id="cd00054">
    <property type="entry name" value="EGF_CA"/>
    <property type="match status" value="3"/>
</dbReference>
<dbReference type="PROSITE" id="PS00022">
    <property type="entry name" value="EGF_1"/>
    <property type="match status" value="2"/>
</dbReference>
<dbReference type="InterPro" id="IPR036383">
    <property type="entry name" value="TSP1_rpt_sf"/>
</dbReference>
<feature type="compositionally biased region" description="Acidic residues" evidence="10">
    <location>
        <begin position="2028"/>
        <end position="2038"/>
    </location>
</feature>
<evidence type="ECO:0000259" key="14">
    <source>
        <dbReference type="PROSITE" id="PS50268"/>
    </source>
</evidence>
<keyword evidence="16" id="KW-1185">Reference proteome</keyword>
<feature type="chain" id="PRO_5036788992" evidence="12">
    <location>
        <begin position="27"/>
        <end position="2038"/>
    </location>
</feature>
<keyword evidence="2 11" id="KW-0812">Transmembrane</keyword>
<dbReference type="Pfam" id="PF00090">
    <property type="entry name" value="TSP_1"/>
    <property type="match status" value="1"/>
</dbReference>